<evidence type="ECO:0000313" key="3">
    <source>
        <dbReference type="EMBL" id="QGZ94845.1"/>
    </source>
</evidence>
<dbReference type="Gene3D" id="3.30.530.20">
    <property type="match status" value="1"/>
</dbReference>
<dbReference type="Proteomes" id="UP000431269">
    <property type="component" value="Chromosome"/>
</dbReference>
<accession>A0A6I6MID8</accession>
<sequence>MPAQAQVTLPSDREVRVTRQFNAPRQLVYDAHTKPELIVKWMLGPPGWDMPVCDMDVRVGGTYKWQWKNKEDGKQFGFFGTFTEVNAPARVAHDEYYDPGTVGTSMPVGDPAIVSLDLNEQAGVTTLSCTMKFASKEARDGAVSTGMTDGMEMGYARLDDMFKAKAA</sequence>
<proteinExistence type="inferred from homology"/>
<comment type="similarity">
    <text evidence="1">Belongs to the AHA1 family.</text>
</comment>
<organism evidence="3 4">
    <name type="scientific">Terricaulis silvestris</name>
    <dbReference type="NCBI Taxonomy" id="2686094"/>
    <lineage>
        <taxon>Bacteria</taxon>
        <taxon>Pseudomonadati</taxon>
        <taxon>Pseudomonadota</taxon>
        <taxon>Alphaproteobacteria</taxon>
        <taxon>Caulobacterales</taxon>
        <taxon>Caulobacteraceae</taxon>
        <taxon>Terricaulis</taxon>
    </lineage>
</organism>
<feature type="domain" description="Activator of Hsp90 ATPase homologue 1/2-like C-terminal" evidence="2">
    <location>
        <begin position="22"/>
        <end position="162"/>
    </location>
</feature>
<dbReference type="SUPFAM" id="SSF55961">
    <property type="entry name" value="Bet v1-like"/>
    <property type="match status" value="1"/>
</dbReference>
<reference evidence="4" key="1">
    <citation type="submission" date="2019-12" db="EMBL/GenBank/DDBJ databases">
        <title>Complete genome of Terracaulis silvestris 0127_4.</title>
        <authorList>
            <person name="Vieira S."/>
            <person name="Riedel T."/>
            <person name="Sproer C."/>
            <person name="Pascual J."/>
            <person name="Boedeker C."/>
            <person name="Overmann J."/>
        </authorList>
    </citation>
    <scope>NUCLEOTIDE SEQUENCE [LARGE SCALE GENOMIC DNA]</scope>
    <source>
        <strain evidence="4">0127_4</strain>
    </source>
</reference>
<gene>
    <name evidence="3" type="ORF">DSM104635_01677</name>
</gene>
<dbReference type="EMBL" id="CP047045">
    <property type="protein sequence ID" value="QGZ94845.1"/>
    <property type="molecule type" value="Genomic_DNA"/>
</dbReference>
<evidence type="ECO:0000256" key="1">
    <source>
        <dbReference type="ARBA" id="ARBA00006817"/>
    </source>
</evidence>
<dbReference type="RefSeq" id="WP_187448177.1">
    <property type="nucleotide sequence ID" value="NZ_CP047045.1"/>
</dbReference>
<name>A0A6I6MID8_9CAUL</name>
<dbReference type="KEGG" id="tsv:DSM104635_01677"/>
<dbReference type="CDD" id="cd07826">
    <property type="entry name" value="SRPBCC_CalC_Aha1-like_9"/>
    <property type="match status" value="1"/>
</dbReference>
<evidence type="ECO:0000313" key="4">
    <source>
        <dbReference type="Proteomes" id="UP000431269"/>
    </source>
</evidence>
<dbReference type="InterPro" id="IPR013538">
    <property type="entry name" value="ASHA1/2-like_C"/>
</dbReference>
<dbReference type="InterPro" id="IPR023393">
    <property type="entry name" value="START-like_dom_sf"/>
</dbReference>
<evidence type="ECO:0000259" key="2">
    <source>
        <dbReference type="Pfam" id="PF08327"/>
    </source>
</evidence>
<dbReference type="Pfam" id="PF08327">
    <property type="entry name" value="AHSA1"/>
    <property type="match status" value="1"/>
</dbReference>
<protein>
    <submittedName>
        <fullName evidence="3">Activator of Hsp90 ATPase</fullName>
    </submittedName>
</protein>
<dbReference type="AlphaFoldDB" id="A0A6I6MID8"/>
<keyword evidence="4" id="KW-1185">Reference proteome</keyword>